<name>A0A419DBC7_9BACT</name>
<dbReference type="AlphaFoldDB" id="A0A419DBC7"/>
<protein>
    <submittedName>
        <fullName evidence="2">Uncharacterized protein</fullName>
    </submittedName>
</protein>
<feature type="transmembrane region" description="Helical" evidence="1">
    <location>
        <begin position="6"/>
        <end position="23"/>
    </location>
</feature>
<evidence type="ECO:0000313" key="2">
    <source>
        <dbReference type="EMBL" id="RJO60405.1"/>
    </source>
</evidence>
<accession>A0A419DBC7</accession>
<proteinExistence type="predicted"/>
<dbReference type="Proteomes" id="UP000285655">
    <property type="component" value="Unassembled WGS sequence"/>
</dbReference>
<reference evidence="2 3" key="1">
    <citation type="journal article" date="2017" name="ISME J.">
        <title>Energy and carbon metabolisms in a deep terrestrial subsurface fluid microbial community.</title>
        <authorList>
            <person name="Momper L."/>
            <person name="Jungbluth S.P."/>
            <person name="Lee M.D."/>
            <person name="Amend J.P."/>
        </authorList>
    </citation>
    <scope>NUCLEOTIDE SEQUENCE [LARGE SCALE GENOMIC DNA]</scope>
    <source>
        <strain evidence="2">SURF_29</strain>
    </source>
</reference>
<gene>
    <name evidence="2" type="ORF">C4544_05260</name>
</gene>
<comment type="caution">
    <text evidence="2">The sequence shown here is derived from an EMBL/GenBank/DDBJ whole genome shotgun (WGS) entry which is preliminary data.</text>
</comment>
<evidence type="ECO:0000256" key="1">
    <source>
        <dbReference type="SAM" id="Phobius"/>
    </source>
</evidence>
<keyword evidence="1" id="KW-1133">Transmembrane helix</keyword>
<evidence type="ECO:0000313" key="3">
    <source>
        <dbReference type="Proteomes" id="UP000285655"/>
    </source>
</evidence>
<dbReference type="EMBL" id="QZJW01000046">
    <property type="protein sequence ID" value="RJO60405.1"/>
    <property type="molecule type" value="Genomic_DNA"/>
</dbReference>
<keyword evidence="1" id="KW-0812">Transmembrane</keyword>
<organism evidence="2 3">
    <name type="scientific">candidate division WS5 bacterium</name>
    <dbReference type="NCBI Taxonomy" id="2093353"/>
    <lineage>
        <taxon>Bacteria</taxon>
        <taxon>candidate division WS5</taxon>
    </lineage>
</organism>
<sequence length="62" mass="7322">MNYKILTIVGVVIIGITVGYFAFREPKTFLDEDAYIDPEEEKALDEFYIKRQKWLESQGRAY</sequence>
<keyword evidence="1" id="KW-0472">Membrane</keyword>